<dbReference type="InterPro" id="IPR008331">
    <property type="entry name" value="Ferritin_DPS_dom"/>
</dbReference>
<dbReference type="InterPro" id="IPR009040">
    <property type="entry name" value="Ferritin-like_diiron"/>
</dbReference>
<reference evidence="3" key="1">
    <citation type="journal article" date="2020" name="Microorganisms">
        <title>Reliable Identification of Environmental Pseudomonas Isolates Using the rpoD Gene.</title>
        <authorList>
            <consortium name="The Broad Institute Genome Sequencing Platform"/>
            <person name="Girard L."/>
            <person name="Lood C."/>
            <person name="Rokni-Zadeh H."/>
            <person name="van Noort V."/>
            <person name="Lavigne R."/>
            <person name="De Mot R."/>
        </authorList>
    </citation>
    <scope>NUCLEOTIDE SEQUENCE [LARGE SCALE GENOMIC DNA]</scope>
    <source>
        <strain evidence="3">SWRI145</strain>
    </source>
</reference>
<organism evidence="3">
    <name type="scientific">Pseudomonas tritici</name>
    <dbReference type="NCBI Taxonomy" id="2745518"/>
    <lineage>
        <taxon>Bacteria</taxon>
        <taxon>Pseudomonadati</taxon>
        <taxon>Pseudomonadota</taxon>
        <taxon>Gammaproteobacteria</taxon>
        <taxon>Pseudomonadales</taxon>
        <taxon>Pseudomonadaceae</taxon>
        <taxon>Pseudomonas</taxon>
    </lineage>
</organism>
<sequence>MTTPGMIQKLNAQMNLEFNTSNLYLHLSDWCTEHSLNGTATFLRAQAQSNITQMMRVFDFMKSAGGNPVVKALNMTDGSYSSLEELFQKTLDDYETRFTTLNKLADEAELLQDSATLDFLHDMEKDQQHDGVLLKTILDEVRSAKCAGLCAEQTDQHLLNLVNCQRH</sequence>
<dbReference type="Gene3D" id="1.20.1260.10">
    <property type="match status" value="1"/>
</dbReference>
<protein>
    <submittedName>
        <fullName evidence="3">Non-heme ferritin-like protein</fullName>
    </submittedName>
</protein>
<dbReference type="InterPro" id="IPR041719">
    <property type="entry name" value="Ferritin_prok"/>
</dbReference>
<feature type="domain" description="Ferritin-like diiron" evidence="2">
    <location>
        <begin position="1"/>
        <end position="145"/>
    </location>
</feature>
<dbReference type="InterPro" id="IPR009078">
    <property type="entry name" value="Ferritin-like_SF"/>
</dbReference>
<name>A0A8H9YZT9_9PSED</name>
<dbReference type="EMBL" id="JABWQF010000033">
    <property type="protein sequence ID" value="MBC3297444.1"/>
    <property type="molecule type" value="Genomic_DNA"/>
</dbReference>
<gene>
    <name evidence="3" type="ORF">HU722_38530</name>
</gene>
<dbReference type="PROSITE" id="PS50905">
    <property type="entry name" value="FERRITIN_LIKE"/>
    <property type="match status" value="1"/>
</dbReference>
<dbReference type="GO" id="GO:0008199">
    <property type="term" value="F:ferric iron binding"/>
    <property type="evidence" value="ECO:0007669"/>
    <property type="project" value="InterPro"/>
</dbReference>
<dbReference type="AlphaFoldDB" id="A0A8H9YZT9"/>
<proteinExistence type="inferred from homology"/>
<dbReference type="SUPFAM" id="SSF47240">
    <property type="entry name" value="Ferritin-like"/>
    <property type="match status" value="1"/>
</dbReference>
<dbReference type="CDD" id="cd01055">
    <property type="entry name" value="Nonheme_Ferritin"/>
    <property type="match status" value="1"/>
</dbReference>
<evidence type="ECO:0000259" key="2">
    <source>
        <dbReference type="PROSITE" id="PS50905"/>
    </source>
</evidence>
<accession>A0A8H9YZT9</accession>
<dbReference type="Pfam" id="PF00210">
    <property type="entry name" value="Ferritin"/>
    <property type="match status" value="1"/>
</dbReference>
<evidence type="ECO:0000313" key="3">
    <source>
        <dbReference type="EMBL" id="MBC3297444.1"/>
    </source>
</evidence>
<evidence type="ECO:0000256" key="1">
    <source>
        <dbReference type="ARBA" id="ARBA00006950"/>
    </source>
</evidence>
<comment type="caution">
    <text evidence="3">The sequence shown here is derived from an EMBL/GenBank/DDBJ whole genome shotgun (WGS) entry which is preliminary data.</text>
</comment>
<dbReference type="InterPro" id="IPR012347">
    <property type="entry name" value="Ferritin-like"/>
</dbReference>
<dbReference type="NCBIfam" id="NF011597">
    <property type="entry name" value="PRK15022.1"/>
    <property type="match status" value="1"/>
</dbReference>
<comment type="similarity">
    <text evidence="1">Belongs to the ferritin family. Prokaryotic subfamily.</text>
</comment>